<dbReference type="Proteomes" id="UP000000268">
    <property type="component" value="Chromosome"/>
</dbReference>
<dbReference type="KEGG" id="amr:AM1_1137"/>
<name>B0C2W0_ACAM1</name>
<gene>
    <name evidence="3" type="ordered locus">AM1_1137</name>
</gene>
<protein>
    <submittedName>
        <fullName evidence="3">Uncharacterized protein</fullName>
    </submittedName>
</protein>
<feature type="region of interest" description="Disordered" evidence="1">
    <location>
        <begin position="1"/>
        <end position="67"/>
    </location>
</feature>
<evidence type="ECO:0000256" key="1">
    <source>
        <dbReference type="SAM" id="MobiDB-lite"/>
    </source>
</evidence>
<keyword evidence="2" id="KW-0472">Membrane</keyword>
<evidence type="ECO:0000313" key="3">
    <source>
        <dbReference type="EMBL" id="ABW26176.1"/>
    </source>
</evidence>
<feature type="compositionally biased region" description="Polar residues" evidence="1">
    <location>
        <begin position="1"/>
        <end position="15"/>
    </location>
</feature>
<dbReference type="RefSeq" id="WP_012161726.1">
    <property type="nucleotide sequence ID" value="NC_009925.1"/>
</dbReference>
<evidence type="ECO:0000313" key="4">
    <source>
        <dbReference type="Proteomes" id="UP000000268"/>
    </source>
</evidence>
<dbReference type="EMBL" id="CP000828">
    <property type="protein sequence ID" value="ABW26176.1"/>
    <property type="molecule type" value="Genomic_DNA"/>
</dbReference>
<dbReference type="OrthoDB" id="10005605at2"/>
<sequence length="96" mass="10088">MTEEQAATANDQVVSKPNAETPQAEAVATAPPETAKVATHEPTADPPSPAAKSKAKETQPQSSPEGPRFSSGVLFFLWVFCTLVFLSIAAGYIATR</sequence>
<dbReference type="STRING" id="329726.AM1_1137"/>
<dbReference type="HOGENOM" id="CLU_2353379_0_0_3"/>
<reference evidence="3 4" key="1">
    <citation type="journal article" date="2008" name="Proc. Natl. Acad. Sci. U.S.A.">
        <title>Niche adaptation and genome expansion in the chlorophyll d-producing cyanobacterium Acaryochloris marina.</title>
        <authorList>
            <person name="Swingley W.D."/>
            <person name="Chen M."/>
            <person name="Cheung P.C."/>
            <person name="Conrad A.L."/>
            <person name="Dejesa L.C."/>
            <person name="Hao J."/>
            <person name="Honchak B.M."/>
            <person name="Karbach L.E."/>
            <person name="Kurdoglu A."/>
            <person name="Lahiri S."/>
            <person name="Mastrian S.D."/>
            <person name="Miyashita H."/>
            <person name="Page L."/>
            <person name="Ramakrishna P."/>
            <person name="Satoh S."/>
            <person name="Sattley W.M."/>
            <person name="Shimada Y."/>
            <person name="Taylor H.L."/>
            <person name="Tomo T."/>
            <person name="Tsuchiya T."/>
            <person name="Wang Z.T."/>
            <person name="Raymond J."/>
            <person name="Mimuro M."/>
            <person name="Blankenship R.E."/>
            <person name="Touchman J.W."/>
        </authorList>
    </citation>
    <scope>NUCLEOTIDE SEQUENCE [LARGE SCALE GENOMIC DNA]</scope>
    <source>
        <strain evidence="4">MBIC 11017</strain>
    </source>
</reference>
<feature type="compositionally biased region" description="Low complexity" evidence="1">
    <location>
        <begin position="19"/>
        <end position="37"/>
    </location>
</feature>
<dbReference type="AlphaFoldDB" id="B0C2W0"/>
<feature type="transmembrane region" description="Helical" evidence="2">
    <location>
        <begin position="73"/>
        <end position="94"/>
    </location>
</feature>
<keyword evidence="2" id="KW-0812">Transmembrane</keyword>
<evidence type="ECO:0000256" key="2">
    <source>
        <dbReference type="SAM" id="Phobius"/>
    </source>
</evidence>
<organism evidence="3 4">
    <name type="scientific">Acaryochloris marina (strain MBIC 11017)</name>
    <dbReference type="NCBI Taxonomy" id="329726"/>
    <lineage>
        <taxon>Bacteria</taxon>
        <taxon>Bacillati</taxon>
        <taxon>Cyanobacteriota</taxon>
        <taxon>Cyanophyceae</taxon>
        <taxon>Acaryochloridales</taxon>
        <taxon>Acaryochloridaceae</taxon>
        <taxon>Acaryochloris</taxon>
    </lineage>
</organism>
<keyword evidence="2" id="KW-1133">Transmembrane helix</keyword>
<proteinExistence type="predicted"/>
<keyword evidence="4" id="KW-1185">Reference proteome</keyword>
<accession>B0C2W0</accession>